<reference evidence="6" key="1">
    <citation type="journal article" date="2021" name="PeerJ">
        <title>Extensive microbial diversity within the chicken gut microbiome revealed by metagenomics and culture.</title>
        <authorList>
            <person name="Gilroy R."/>
            <person name="Ravi A."/>
            <person name="Getino M."/>
            <person name="Pursley I."/>
            <person name="Horton D.L."/>
            <person name="Alikhan N.F."/>
            <person name="Baker D."/>
            <person name="Gharbi K."/>
            <person name="Hall N."/>
            <person name="Watson M."/>
            <person name="Adriaenssens E.M."/>
            <person name="Foster-Nyarko E."/>
            <person name="Jarju S."/>
            <person name="Secka A."/>
            <person name="Antonio M."/>
            <person name="Oren A."/>
            <person name="Chaudhuri R.R."/>
            <person name="La Ragione R."/>
            <person name="Hildebrand F."/>
            <person name="Pallen M.J."/>
        </authorList>
    </citation>
    <scope>NUCLEOTIDE SEQUENCE</scope>
    <source>
        <strain evidence="6">14324</strain>
    </source>
</reference>
<feature type="binding site" evidence="4">
    <location>
        <begin position="97"/>
        <end position="101"/>
    </location>
    <ligand>
        <name>NAD(+)</name>
        <dbReference type="ChEBI" id="CHEBI:57540"/>
    </ligand>
</feature>
<dbReference type="PANTHER" id="PTHR43616:SF3">
    <property type="entry name" value="HYDROXYCARBOXYLATE DEHYDROGENASE A"/>
    <property type="match status" value="1"/>
</dbReference>
<dbReference type="EMBL" id="DXBU01000029">
    <property type="protein sequence ID" value="HIZ21654.1"/>
    <property type="molecule type" value="Genomic_DNA"/>
</dbReference>
<protein>
    <submittedName>
        <fullName evidence="6">Iron-containing alcohol dehydrogenase family protein</fullName>
    </submittedName>
</protein>
<evidence type="ECO:0000256" key="2">
    <source>
        <dbReference type="ARBA" id="ARBA00023002"/>
    </source>
</evidence>
<evidence type="ECO:0000259" key="5">
    <source>
        <dbReference type="Pfam" id="PF00465"/>
    </source>
</evidence>
<keyword evidence="4" id="KW-0520">NAD</keyword>
<dbReference type="Proteomes" id="UP000824041">
    <property type="component" value="Unassembled WGS sequence"/>
</dbReference>
<dbReference type="PIRSF" id="PIRSF000112">
    <property type="entry name" value="Glycerol_dehydrogenase"/>
    <property type="match status" value="1"/>
</dbReference>
<keyword evidence="2" id="KW-0560">Oxidoreductase</keyword>
<feature type="binding site" evidence="4">
    <location>
        <position position="134"/>
    </location>
    <ligand>
        <name>NAD(+)</name>
        <dbReference type="ChEBI" id="CHEBI:57540"/>
    </ligand>
</feature>
<evidence type="ECO:0000313" key="6">
    <source>
        <dbReference type="EMBL" id="HIZ21654.1"/>
    </source>
</evidence>
<evidence type="ECO:0000313" key="7">
    <source>
        <dbReference type="Proteomes" id="UP000824041"/>
    </source>
</evidence>
<dbReference type="Pfam" id="PF00465">
    <property type="entry name" value="Fe-ADH"/>
    <property type="match status" value="1"/>
</dbReference>
<comment type="cofactor">
    <cofactor evidence="3">
        <name>Zn(2+)</name>
        <dbReference type="ChEBI" id="CHEBI:29105"/>
    </cofactor>
    <text evidence="3">Binds 1 zinc ion per subunit.</text>
</comment>
<feature type="binding site" evidence="4">
    <location>
        <position position="128"/>
    </location>
    <ligand>
        <name>NAD(+)</name>
        <dbReference type="ChEBI" id="CHEBI:57540"/>
    </ligand>
</feature>
<feature type="binding site" evidence="3">
    <location>
        <position position="174"/>
    </location>
    <ligand>
        <name>glycerol</name>
        <dbReference type="ChEBI" id="CHEBI:17754"/>
    </ligand>
</feature>
<dbReference type="InterPro" id="IPR001670">
    <property type="entry name" value="ADH_Fe/GldA"/>
</dbReference>
<dbReference type="CDD" id="cd08171">
    <property type="entry name" value="GlyDH-like"/>
    <property type="match status" value="1"/>
</dbReference>
<dbReference type="AlphaFoldDB" id="A0A9D2DRE8"/>
<gene>
    <name evidence="6" type="ORF">IAA21_02485</name>
</gene>
<dbReference type="Gene3D" id="1.20.1090.10">
    <property type="entry name" value="Dehydroquinate synthase-like - alpha domain"/>
    <property type="match status" value="1"/>
</dbReference>
<dbReference type="InterPro" id="IPR016205">
    <property type="entry name" value="Glycerol_DH"/>
</dbReference>
<organism evidence="6 7">
    <name type="scientific">Candidatus Blautia faecigallinarum</name>
    <dbReference type="NCBI Taxonomy" id="2838488"/>
    <lineage>
        <taxon>Bacteria</taxon>
        <taxon>Bacillati</taxon>
        <taxon>Bacillota</taxon>
        <taxon>Clostridia</taxon>
        <taxon>Lachnospirales</taxon>
        <taxon>Lachnospiraceae</taxon>
        <taxon>Blautia</taxon>
    </lineage>
</organism>
<proteinExistence type="predicted"/>
<accession>A0A9D2DRE8</accession>
<feature type="binding site" evidence="3">
    <location>
        <position position="279"/>
    </location>
    <ligand>
        <name>glycerol</name>
        <dbReference type="ChEBI" id="CHEBI:17754"/>
    </ligand>
</feature>
<name>A0A9D2DRE8_9FIRM</name>
<dbReference type="PANTHER" id="PTHR43616">
    <property type="entry name" value="GLYCEROL DEHYDROGENASE"/>
    <property type="match status" value="1"/>
</dbReference>
<evidence type="ECO:0000256" key="1">
    <source>
        <dbReference type="ARBA" id="ARBA00022723"/>
    </source>
</evidence>
<feature type="domain" description="Alcohol dehydrogenase iron-type/glycerol dehydrogenase GldA" evidence="5">
    <location>
        <begin position="12"/>
        <end position="138"/>
    </location>
</feature>
<dbReference type="SUPFAM" id="SSF56796">
    <property type="entry name" value="Dehydroquinate synthase-like"/>
    <property type="match status" value="1"/>
</dbReference>
<feature type="binding site" evidence="3">
    <location>
        <position position="261"/>
    </location>
    <ligand>
        <name>glycerol</name>
        <dbReference type="ChEBI" id="CHEBI:17754"/>
    </ligand>
</feature>
<evidence type="ECO:0000256" key="4">
    <source>
        <dbReference type="PIRSR" id="PIRSR000112-3"/>
    </source>
</evidence>
<dbReference type="Gene3D" id="3.40.50.1970">
    <property type="match status" value="1"/>
</dbReference>
<keyword evidence="1 3" id="KW-0479">Metal-binding</keyword>
<keyword evidence="3" id="KW-0862">Zinc</keyword>
<reference evidence="6" key="2">
    <citation type="submission" date="2021-04" db="EMBL/GenBank/DDBJ databases">
        <authorList>
            <person name="Gilroy R."/>
        </authorList>
    </citation>
    <scope>NUCLEOTIDE SEQUENCE</scope>
    <source>
        <strain evidence="6">14324</strain>
    </source>
</reference>
<dbReference type="GO" id="GO:0016614">
    <property type="term" value="F:oxidoreductase activity, acting on CH-OH group of donors"/>
    <property type="evidence" value="ECO:0007669"/>
    <property type="project" value="InterPro"/>
</dbReference>
<dbReference type="GO" id="GO:0046872">
    <property type="term" value="F:metal ion binding"/>
    <property type="evidence" value="ECO:0007669"/>
    <property type="project" value="UniProtKB-KW"/>
</dbReference>
<sequence length="369" mass="41655">MKLENYEVHLPNYSIGSKIYDKIGPVCESYGKKVLVIGGEKALAAAYDKICRYVEQTNLTIIGKVLYGQNCTYETVEKLRRMPLYQEADMVFGVGGGKALDTVKCLCISDDKPVFAFPTIASNCSACTSVSIMYNEDGSFLKPHFFVRPVMHSFIDTEIIAKAPSQYMWAGIGDTYAKYYEATISSRGERLEHFTALGAAVSVMCRDPLLEFGPKAYEDHKKGLCTYDVEQVVLAIVVTTGLASIFLTKDFTPDYNSGLAHAIFYSMTSYPVIEERHLHGEVVAFGVLLTLLADQQYEEFEKVYQLNKAVGLPVSLEEIEITQEQWEECMDRIPDMSDVAHYPYKITRNMLEEAMSRLKERVKKDHEEE</sequence>
<feature type="binding site" evidence="4">
    <location>
        <begin position="119"/>
        <end position="122"/>
    </location>
    <ligand>
        <name>NAD(+)</name>
        <dbReference type="ChEBI" id="CHEBI:57540"/>
    </ligand>
</feature>
<comment type="caution">
    <text evidence="6">The sequence shown here is derived from an EMBL/GenBank/DDBJ whole genome shotgun (WGS) entry which is preliminary data.</text>
</comment>
<evidence type="ECO:0000256" key="3">
    <source>
        <dbReference type="PIRSR" id="PIRSR000112-1"/>
    </source>
</evidence>